<dbReference type="InterPro" id="IPR045788">
    <property type="entry name" value="MobC_2"/>
</dbReference>
<protein>
    <submittedName>
        <fullName evidence="1">Mobilisation protein (MobC)</fullName>
    </submittedName>
</protein>
<dbReference type="OrthoDB" id="678846at2"/>
<evidence type="ECO:0000313" key="2">
    <source>
        <dbReference type="Proteomes" id="UP000198432"/>
    </source>
</evidence>
<keyword evidence="2" id="KW-1185">Reference proteome</keyword>
<dbReference type="Proteomes" id="UP000198432">
    <property type="component" value="Unassembled WGS sequence"/>
</dbReference>
<reference evidence="2" key="1">
    <citation type="submission" date="2017-06" db="EMBL/GenBank/DDBJ databases">
        <authorList>
            <person name="Varghese N."/>
            <person name="Submissions S."/>
        </authorList>
    </citation>
    <scope>NUCLEOTIDE SEQUENCE [LARGE SCALE GENOMIC DNA]</scope>
    <source>
        <strain evidence="2">NKM1</strain>
    </source>
</reference>
<accession>A0A239LIR3</accession>
<dbReference type="AlphaFoldDB" id="A0A239LIR3"/>
<proteinExistence type="predicted"/>
<gene>
    <name evidence="1" type="ORF">SAMN06296052_1428</name>
</gene>
<organism evidence="1 2">
    <name type="scientific">Pontibacter ummariensis</name>
    <dbReference type="NCBI Taxonomy" id="1610492"/>
    <lineage>
        <taxon>Bacteria</taxon>
        <taxon>Pseudomonadati</taxon>
        <taxon>Bacteroidota</taxon>
        <taxon>Cytophagia</taxon>
        <taxon>Cytophagales</taxon>
        <taxon>Hymenobacteraceae</taxon>
        <taxon>Pontibacter</taxon>
    </lineage>
</organism>
<dbReference type="EMBL" id="FZOQ01000042">
    <property type="protein sequence ID" value="SNT29788.1"/>
    <property type="molecule type" value="Genomic_DNA"/>
</dbReference>
<name>A0A239LIR3_9BACT</name>
<sequence>MARKKTEEANELLSHPIIFRVTEREYRRLEGIRAKSDCHSIGEVIRRVLEAREIKLFYKDTTQDGITEELAGIREELRAIGVNINQVTRHFNASVQGHKRILLAHQALEQYQKVGQKVNLLLTLISQLARKW</sequence>
<dbReference type="RefSeq" id="WP_089321848.1">
    <property type="nucleotide sequence ID" value="NZ_FZOQ01000042.1"/>
</dbReference>
<evidence type="ECO:0000313" key="1">
    <source>
        <dbReference type="EMBL" id="SNT29788.1"/>
    </source>
</evidence>
<dbReference type="Pfam" id="PF19514">
    <property type="entry name" value="MobC_2"/>
    <property type="match status" value="1"/>
</dbReference>